<evidence type="ECO:0000313" key="2">
    <source>
        <dbReference type="Proteomes" id="UP000676967"/>
    </source>
</evidence>
<keyword evidence="2" id="KW-1185">Reference proteome</keyword>
<dbReference type="Proteomes" id="UP000676967">
    <property type="component" value="Chromosome"/>
</dbReference>
<evidence type="ECO:0000313" key="1">
    <source>
        <dbReference type="EMBL" id="BCJ41762.1"/>
    </source>
</evidence>
<name>A0ABM7LR45_9ACTN</name>
<sequence length="93" mass="10493">MSEWLLGGPGFAANRELDADDIPRLARLGQRLPLPDHPVWALPGDRPTRWYTVGGVVLREDAGTWVWARSDSEDAIAELRRSLPGDWQEWDEG</sequence>
<dbReference type="EMBL" id="AP023356">
    <property type="protein sequence ID" value="BCJ41762.1"/>
    <property type="molecule type" value="Genomic_DNA"/>
</dbReference>
<protein>
    <submittedName>
        <fullName evidence="1">Uncharacterized protein</fullName>
    </submittedName>
</protein>
<organism evidence="1 2">
    <name type="scientific">Actinoplanes ianthinogenes</name>
    <dbReference type="NCBI Taxonomy" id="122358"/>
    <lineage>
        <taxon>Bacteria</taxon>
        <taxon>Bacillati</taxon>
        <taxon>Actinomycetota</taxon>
        <taxon>Actinomycetes</taxon>
        <taxon>Micromonosporales</taxon>
        <taxon>Micromonosporaceae</taxon>
        <taxon>Actinoplanes</taxon>
    </lineage>
</organism>
<proteinExistence type="predicted"/>
<gene>
    <name evidence="1" type="ORF">Aiant_24190</name>
</gene>
<accession>A0ABM7LR45</accession>
<reference evidence="1 2" key="1">
    <citation type="submission" date="2020-08" db="EMBL/GenBank/DDBJ databases">
        <title>Whole genome shotgun sequence of Actinoplanes ianthinogenes NBRC 13996.</title>
        <authorList>
            <person name="Komaki H."/>
            <person name="Tamura T."/>
        </authorList>
    </citation>
    <scope>NUCLEOTIDE SEQUENCE [LARGE SCALE GENOMIC DNA]</scope>
    <source>
        <strain evidence="1 2">NBRC 13996</strain>
    </source>
</reference>